<accession>L1NGF7</accession>
<dbReference type="EMBL" id="AMEQ01000017">
    <property type="protein sequence ID" value="EKY02406.1"/>
    <property type="molecule type" value="Genomic_DNA"/>
</dbReference>
<dbReference type="AlphaFoldDB" id="L1NGF7"/>
<evidence type="ECO:0000313" key="1">
    <source>
        <dbReference type="EMBL" id="EKY02406.1"/>
    </source>
</evidence>
<dbReference type="Proteomes" id="UP000010408">
    <property type="component" value="Unassembled WGS sequence"/>
</dbReference>
<protein>
    <submittedName>
        <fullName evidence="1">Uncharacterized protein</fullName>
    </submittedName>
</protein>
<reference evidence="1 2" key="1">
    <citation type="submission" date="2012-05" db="EMBL/GenBank/DDBJ databases">
        <authorList>
            <person name="Weinstock G."/>
            <person name="Sodergren E."/>
            <person name="Lobos E.A."/>
            <person name="Fulton L."/>
            <person name="Fulton R."/>
            <person name="Courtney L."/>
            <person name="Fronick C."/>
            <person name="O'Laughlin M."/>
            <person name="Godfrey J."/>
            <person name="Wilson R.M."/>
            <person name="Miner T."/>
            <person name="Farmer C."/>
            <person name="Delehaunty K."/>
            <person name="Cordes M."/>
            <person name="Minx P."/>
            <person name="Tomlinson C."/>
            <person name="Chen J."/>
            <person name="Wollam A."/>
            <person name="Pepin K.H."/>
            <person name="Bhonagiri V."/>
            <person name="Zhang X."/>
            <person name="Suruliraj S."/>
            <person name="Warren W."/>
            <person name="Mitreva M."/>
            <person name="Mardis E.R."/>
            <person name="Wilson R.K."/>
        </authorList>
    </citation>
    <scope>NUCLEOTIDE SEQUENCE [LARGE SCALE GENOMIC DNA]</scope>
    <source>
        <strain evidence="1 2">F0037</strain>
    </source>
</reference>
<proteinExistence type="predicted"/>
<organism evidence="1 2">
    <name type="scientific">Porphyromonas catoniae F0037</name>
    <dbReference type="NCBI Taxonomy" id="1127696"/>
    <lineage>
        <taxon>Bacteria</taxon>
        <taxon>Pseudomonadati</taxon>
        <taxon>Bacteroidota</taxon>
        <taxon>Bacteroidia</taxon>
        <taxon>Bacteroidales</taxon>
        <taxon>Porphyromonadaceae</taxon>
        <taxon>Porphyromonas</taxon>
    </lineage>
</organism>
<gene>
    <name evidence="1" type="ORF">HMPREF9134_00482</name>
</gene>
<sequence length="94" mass="11137">MTREDIAISLKPITWREDKYEPNEVYLIGVFGRRYAIISGMLGRKLTITINMRYCTEPDPPITYKDVTMDEAKMIARYWQVEEACRHFDIDELT</sequence>
<evidence type="ECO:0000313" key="2">
    <source>
        <dbReference type="Proteomes" id="UP000010408"/>
    </source>
</evidence>
<name>L1NGF7_9PORP</name>
<dbReference type="PATRIC" id="fig|1127696.3.peg.423"/>
<dbReference type="STRING" id="1127696.HMPREF9134_00482"/>
<dbReference type="RefSeq" id="WP_005468656.1">
    <property type="nucleotide sequence ID" value="NZ_KB291043.1"/>
</dbReference>
<comment type="caution">
    <text evidence="1">The sequence shown here is derived from an EMBL/GenBank/DDBJ whole genome shotgun (WGS) entry which is preliminary data.</text>
</comment>
<dbReference type="HOGENOM" id="CLU_2383671_0_0_10"/>